<gene>
    <name evidence="1" type="ORF">GCM10022395_04000</name>
</gene>
<dbReference type="RefSeq" id="WP_345004070.1">
    <property type="nucleotide sequence ID" value="NZ_BAABCY010000015.1"/>
</dbReference>
<proteinExistence type="predicted"/>
<name>A0ABP6WS20_9FLAO</name>
<sequence length="375" mass="44981">MSNNKGLKRKELYDLVWSKPISKILEDYAVTYSVFKSLCKKKNIPLPKTGYWQKLKHNKKPVITALPDLKTEETLIVLPKSIPGEDDLSQLSELALLTREIKKDNKLNLIVPKKLSKPEKITLATKRYYKEVKASKRPYSIKDPEEGRLSISVSDNSVNRALLFWDSFIKLLVNRGHKVEVIRNHKYSYYNGTKFVIHGEYFKIRLREKDRRVMEDTGHKWKTAKYYPTGNFVLKVDEFPEHEWQDTKTKTLEDKLANILAYLELWAKRRTKERIENEIWNREYERKRKIEEEQKQRRTEELNKFRSIINESSRWQKAMNLRNYINVIEKDATQKNKLNNQLKEWLNWLKDKIDWYDPLIEKDDELFKNIDRDSL</sequence>
<protein>
    <submittedName>
        <fullName evidence="1">Uncharacterized protein</fullName>
    </submittedName>
</protein>
<evidence type="ECO:0000313" key="1">
    <source>
        <dbReference type="EMBL" id="GAA3555844.1"/>
    </source>
</evidence>
<reference evidence="2" key="1">
    <citation type="journal article" date="2019" name="Int. J. Syst. Evol. Microbiol.">
        <title>The Global Catalogue of Microorganisms (GCM) 10K type strain sequencing project: providing services to taxonomists for standard genome sequencing and annotation.</title>
        <authorList>
            <consortium name="The Broad Institute Genomics Platform"/>
            <consortium name="The Broad Institute Genome Sequencing Center for Infectious Disease"/>
            <person name="Wu L."/>
            <person name="Ma J."/>
        </authorList>
    </citation>
    <scope>NUCLEOTIDE SEQUENCE [LARGE SCALE GENOMIC DNA]</scope>
    <source>
        <strain evidence="2">JCM 17111</strain>
    </source>
</reference>
<comment type="caution">
    <text evidence="1">The sequence shown here is derived from an EMBL/GenBank/DDBJ whole genome shotgun (WGS) entry which is preliminary data.</text>
</comment>
<dbReference type="Proteomes" id="UP001500954">
    <property type="component" value="Unassembled WGS sequence"/>
</dbReference>
<dbReference type="EMBL" id="BAABCY010000015">
    <property type="protein sequence ID" value="GAA3555844.1"/>
    <property type="molecule type" value="Genomic_DNA"/>
</dbReference>
<organism evidence="1 2">
    <name type="scientific">Snuella lapsa</name>
    <dbReference type="NCBI Taxonomy" id="870481"/>
    <lineage>
        <taxon>Bacteria</taxon>
        <taxon>Pseudomonadati</taxon>
        <taxon>Bacteroidota</taxon>
        <taxon>Flavobacteriia</taxon>
        <taxon>Flavobacteriales</taxon>
        <taxon>Flavobacteriaceae</taxon>
        <taxon>Snuella</taxon>
    </lineage>
</organism>
<accession>A0ABP6WS20</accession>
<keyword evidence="2" id="KW-1185">Reference proteome</keyword>
<evidence type="ECO:0000313" key="2">
    <source>
        <dbReference type="Proteomes" id="UP001500954"/>
    </source>
</evidence>